<evidence type="ECO:0000313" key="1">
    <source>
        <dbReference type="EMBL" id="KKL63661.1"/>
    </source>
</evidence>
<accession>A0A0F9EBP6</accession>
<reference evidence="1" key="1">
    <citation type="journal article" date="2015" name="Nature">
        <title>Complex archaea that bridge the gap between prokaryotes and eukaryotes.</title>
        <authorList>
            <person name="Spang A."/>
            <person name="Saw J.H."/>
            <person name="Jorgensen S.L."/>
            <person name="Zaremba-Niedzwiedzka K."/>
            <person name="Martijn J."/>
            <person name="Lind A.E."/>
            <person name="van Eijk R."/>
            <person name="Schleper C."/>
            <person name="Guy L."/>
            <person name="Ettema T.J."/>
        </authorList>
    </citation>
    <scope>NUCLEOTIDE SEQUENCE</scope>
</reference>
<organism evidence="1">
    <name type="scientific">marine sediment metagenome</name>
    <dbReference type="NCBI Taxonomy" id="412755"/>
    <lineage>
        <taxon>unclassified sequences</taxon>
        <taxon>metagenomes</taxon>
        <taxon>ecological metagenomes</taxon>
    </lineage>
</organism>
<comment type="caution">
    <text evidence="1">The sequence shown here is derived from an EMBL/GenBank/DDBJ whole genome shotgun (WGS) entry which is preliminary data.</text>
</comment>
<dbReference type="AlphaFoldDB" id="A0A0F9EBP6"/>
<sequence>AIHYFRKVLLQTKNILMEVSPTFNDSYPALLKKMVSLGFEVFESDGSPFDFDYKFTQKDLFLKKNL</sequence>
<protein>
    <submittedName>
        <fullName evidence="1">Uncharacterized protein</fullName>
    </submittedName>
</protein>
<gene>
    <name evidence="1" type="ORF">LCGC14_2172840</name>
</gene>
<name>A0A0F9EBP6_9ZZZZ</name>
<proteinExistence type="predicted"/>
<feature type="non-terminal residue" evidence="1">
    <location>
        <position position="1"/>
    </location>
</feature>
<dbReference type="EMBL" id="LAZR01028088">
    <property type="protein sequence ID" value="KKL63661.1"/>
    <property type="molecule type" value="Genomic_DNA"/>
</dbReference>